<proteinExistence type="predicted"/>
<dbReference type="OrthoDB" id="361102at2759"/>
<protein>
    <submittedName>
        <fullName evidence="1">Uncharacterized protein</fullName>
    </submittedName>
</protein>
<evidence type="ECO:0000313" key="1">
    <source>
        <dbReference type="EMBL" id="GBP21479.1"/>
    </source>
</evidence>
<sequence>MSRRRLGAGGAGTRPRARYRAGWAVPVLLLTYSSDFGAARLDPCELRTVVPYTYTLSERSAELHGVQYTQRRASARICAPNANTHACTHTRSHARKYARMYVLACVRPALRIRHDDIASVRLPYIKLAFTPPNCYARSHCYNIQFQIIRRQSLTPDRDYYLERERRGRAPPDCTQRARGALSATRPLRRSGQRYAGRYERLLPLGPIRLYIKRSLKQSCSVIPSCQSQFNLLLRVLIPNESWLFFDFNMGSAFECYRSPALDPNSVPVHDLKSIPVFVQIPLPSPTLISDSEFASDSEFEF</sequence>
<gene>
    <name evidence="1" type="ORF">EVAR_12080_1</name>
</gene>
<evidence type="ECO:0000313" key="2">
    <source>
        <dbReference type="Proteomes" id="UP000299102"/>
    </source>
</evidence>
<accession>A0A4C1U5A1</accession>
<name>A0A4C1U5A1_EUMVA</name>
<organism evidence="1 2">
    <name type="scientific">Eumeta variegata</name>
    <name type="common">Bagworm moth</name>
    <name type="synonym">Eumeta japonica</name>
    <dbReference type="NCBI Taxonomy" id="151549"/>
    <lineage>
        <taxon>Eukaryota</taxon>
        <taxon>Metazoa</taxon>
        <taxon>Ecdysozoa</taxon>
        <taxon>Arthropoda</taxon>
        <taxon>Hexapoda</taxon>
        <taxon>Insecta</taxon>
        <taxon>Pterygota</taxon>
        <taxon>Neoptera</taxon>
        <taxon>Endopterygota</taxon>
        <taxon>Lepidoptera</taxon>
        <taxon>Glossata</taxon>
        <taxon>Ditrysia</taxon>
        <taxon>Tineoidea</taxon>
        <taxon>Psychidae</taxon>
        <taxon>Oiketicinae</taxon>
        <taxon>Eumeta</taxon>
    </lineage>
</organism>
<dbReference type="EMBL" id="BGZK01000129">
    <property type="protein sequence ID" value="GBP21479.1"/>
    <property type="molecule type" value="Genomic_DNA"/>
</dbReference>
<keyword evidence="2" id="KW-1185">Reference proteome</keyword>
<dbReference type="AlphaFoldDB" id="A0A4C1U5A1"/>
<dbReference type="Proteomes" id="UP000299102">
    <property type="component" value="Unassembled WGS sequence"/>
</dbReference>
<reference evidence="1 2" key="1">
    <citation type="journal article" date="2019" name="Commun. Biol.">
        <title>The bagworm genome reveals a unique fibroin gene that provides high tensile strength.</title>
        <authorList>
            <person name="Kono N."/>
            <person name="Nakamura H."/>
            <person name="Ohtoshi R."/>
            <person name="Tomita M."/>
            <person name="Numata K."/>
            <person name="Arakawa K."/>
        </authorList>
    </citation>
    <scope>NUCLEOTIDE SEQUENCE [LARGE SCALE GENOMIC DNA]</scope>
</reference>
<comment type="caution">
    <text evidence="1">The sequence shown here is derived from an EMBL/GenBank/DDBJ whole genome shotgun (WGS) entry which is preliminary data.</text>
</comment>